<organism evidence="2 3">
    <name type="scientific">Teladorsagia circumcincta</name>
    <name type="common">Brown stomach worm</name>
    <name type="synonym">Ostertagia circumcincta</name>
    <dbReference type="NCBI Taxonomy" id="45464"/>
    <lineage>
        <taxon>Eukaryota</taxon>
        <taxon>Metazoa</taxon>
        <taxon>Ecdysozoa</taxon>
        <taxon>Nematoda</taxon>
        <taxon>Chromadorea</taxon>
        <taxon>Rhabditida</taxon>
        <taxon>Rhabditina</taxon>
        <taxon>Rhabditomorpha</taxon>
        <taxon>Strongyloidea</taxon>
        <taxon>Trichostrongylidae</taxon>
        <taxon>Teladorsagia</taxon>
    </lineage>
</organism>
<reference evidence="2 3" key="1">
    <citation type="submission" date="2015-09" db="EMBL/GenBank/DDBJ databases">
        <title>Draft genome of the parasitic nematode Teladorsagia circumcincta isolate WARC Sus (inbred).</title>
        <authorList>
            <person name="Mitreva M."/>
        </authorList>
    </citation>
    <scope>NUCLEOTIDE SEQUENCE [LARGE SCALE GENOMIC DNA]</scope>
    <source>
        <strain evidence="2 3">S</strain>
    </source>
</reference>
<evidence type="ECO:0000259" key="1">
    <source>
        <dbReference type="PROSITE" id="PS50994"/>
    </source>
</evidence>
<accession>A0A2G9UVI4</accession>
<proteinExistence type="predicted"/>
<protein>
    <recommendedName>
        <fullName evidence="1">Integrase catalytic domain-containing protein</fullName>
    </recommendedName>
</protein>
<dbReference type="InterPro" id="IPR036397">
    <property type="entry name" value="RNaseH_sf"/>
</dbReference>
<keyword evidence="3" id="KW-1185">Reference proteome</keyword>
<dbReference type="PANTHER" id="PTHR37984:SF5">
    <property type="entry name" value="PROTEIN NYNRIN-LIKE"/>
    <property type="match status" value="1"/>
</dbReference>
<sequence>MLARNYAYWTNINHEIERFVKTRRRYQETAKNPAKTTLCSWPVEHRPWNCIHADFAGTLDGKMYFIVVDAYSKWPKIVEMSSATTGRTIKESRRLFAQVGNPRTLVTDDGPQFTSKDFEDFSSENGRYGNRLYDVLIDGQAWKRPANQLHLNAERFCPPQNQITCKRTKIDATQG</sequence>
<dbReference type="Pfam" id="PF00665">
    <property type="entry name" value="rve"/>
    <property type="match status" value="1"/>
</dbReference>
<dbReference type="EMBL" id="KZ345311">
    <property type="protein sequence ID" value="PIO74244.1"/>
    <property type="molecule type" value="Genomic_DNA"/>
</dbReference>
<dbReference type="PROSITE" id="PS50994">
    <property type="entry name" value="INTEGRASE"/>
    <property type="match status" value="1"/>
</dbReference>
<gene>
    <name evidence="2" type="ORF">TELCIR_03749</name>
</gene>
<dbReference type="InterPro" id="IPR012337">
    <property type="entry name" value="RNaseH-like_sf"/>
</dbReference>
<evidence type="ECO:0000313" key="3">
    <source>
        <dbReference type="Proteomes" id="UP000230423"/>
    </source>
</evidence>
<dbReference type="GO" id="GO:0015074">
    <property type="term" value="P:DNA integration"/>
    <property type="evidence" value="ECO:0007669"/>
    <property type="project" value="InterPro"/>
</dbReference>
<dbReference type="InterPro" id="IPR050951">
    <property type="entry name" value="Retrovirus_Pol_polyprotein"/>
</dbReference>
<dbReference type="OrthoDB" id="5851910at2759"/>
<dbReference type="SUPFAM" id="SSF53098">
    <property type="entry name" value="Ribonuclease H-like"/>
    <property type="match status" value="1"/>
</dbReference>
<dbReference type="InterPro" id="IPR001584">
    <property type="entry name" value="Integrase_cat-core"/>
</dbReference>
<name>A0A2G9UVI4_TELCI</name>
<dbReference type="Gene3D" id="3.30.420.10">
    <property type="entry name" value="Ribonuclease H-like superfamily/Ribonuclease H"/>
    <property type="match status" value="1"/>
</dbReference>
<dbReference type="PANTHER" id="PTHR37984">
    <property type="entry name" value="PROTEIN CBG26694"/>
    <property type="match status" value="1"/>
</dbReference>
<evidence type="ECO:0000313" key="2">
    <source>
        <dbReference type="EMBL" id="PIO74244.1"/>
    </source>
</evidence>
<dbReference type="GO" id="GO:0003676">
    <property type="term" value="F:nucleic acid binding"/>
    <property type="evidence" value="ECO:0007669"/>
    <property type="project" value="InterPro"/>
</dbReference>
<dbReference type="AlphaFoldDB" id="A0A2G9UVI4"/>
<dbReference type="Proteomes" id="UP000230423">
    <property type="component" value="Unassembled WGS sequence"/>
</dbReference>
<feature type="domain" description="Integrase catalytic" evidence="1">
    <location>
        <begin position="43"/>
        <end position="126"/>
    </location>
</feature>